<evidence type="ECO:0008006" key="8">
    <source>
        <dbReference type="Google" id="ProtNLM"/>
    </source>
</evidence>
<sequence>MSKILNEQQMNENADTTGRKRPAMNVLLWVVQVLLFLAFLFFGGTKLFSPIEVLTAQTPLPGIIIRLIGTAEVLGALGLLLPMLLRILPILTPLAATGLTILMAGATICSLVWGYGAASLLPLILGLLAAFVLYGRRSYFKTASHVA</sequence>
<name>A0A402BBQ5_9CHLR</name>
<keyword evidence="7" id="KW-1185">Reference proteome</keyword>
<feature type="transmembrane region" description="Helical" evidence="5">
    <location>
        <begin position="26"/>
        <end position="43"/>
    </location>
</feature>
<reference evidence="7" key="1">
    <citation type="submission" date="2018-12" db="EMBL/GenBank/DDBJ databases">
        <title>Tengunoibacter tsumagoiensis gen. nov., sp. nov., Dictyobacter kobayashii sp. nov., D. alpinus sp. nov., and D. joshuensis sp. nov. and description of Dictyobacteraceae fam. nov. within the order Ktedonobacterales isolated from Tengu-no-mugimeshi.</title>
        <authorList>
            <person name="Wang C.M."/>
            <person name="Zheng Y."/>
            <person name="Sakai Y."/>
            <person name="Toyoda A."/>
            <person name="Minakuchi Y."/>
            <person name="Abe K."/>
            <person name="Yokota A."/>
            <person name="Yabe S."/>
        </authorList>
    </citation>
    <scope>NUCLEOTIDE SEQUENCE [LARGE SCALE GENOMIC DNA]</scope>
    <source>
        <strain evidence="7">Uno16</strain>
    </source>
</reference>
<evidence type="ECO:0000313" key="6">
    <source>
        <dbReference type="EMBL" id="GCE28861.1"/>
    </source>
</evidence>
<keyword evidence="3 5" id="KW-1133">Transmembrane helix</keyword>
<evidence type="ECO:0000256" key="4">
    <source>
        <dbReference type="ARBA" id="ARBA00023136"/>
    </source>
</evidence>
<evidence type="ECO:0000256" key="2">
    <source>
        <dbReference type="ARBA" id="ARBA00022692"/>
    </source>
</evidence>
<organism evidence="6 7">
    <name type="scientific">Dictyobacter alpinus</name>
    <dbReference type="NCBI Taxonomy" id="2014873"/>
    <lineage>
        <taxon>Bacteria</taxon>
        <taxon>Bacillati</taxon>
        <taxon>Chloroflexota</taxon>
        <taxon>Ktedonobacteria</taxon>
        <taxon>Ktedonobacterales</taxon>
        <taxon>Dictyobacteraceae</taxon>
        <taxon>Dictyobacter</taxon>
    </lineage>
</organism>
<dbReference type="RefSeq" id="WP_126629033.1">
    <property type="nucleotide sequence ID" value="NZ_BIFT01000001.1"/>
</dbReference>
<dbReference type="GO" id="GO:0016020">
    <property type="term" value="C:membrane"/>
    <property type="evidence" value="ECO:0007669"/>
    <property type="project" value="UniProtKB-SubCell"/>
</dbReference>
<comment type="subcellular location">
    <subcellularLocation>
        <location evidence="1">Membrane</location>
        <topology evidence="1">Multi-pass membrane protein</topology>
    </subcellularLocation>
</comment>
<feature type="transmembrane region" description="Helical" evidence="5">
    <location>
        <begin position="63"/>
        <end position="81"/>
    </location>
</feature>
<proteinExistence type="predicted"/>
<dbReference type="InterPro" id="IPR032808">
    <property type="entry name" value="DoxX"/>
</dbReference>
<evidence type="ECO:0000313" key="7">
    <source>
        <dbReference type="Proteomes" id="UP000287171"/>
    </source>
</evidence>
<feature type="transmembrane region" description="Helical" evidence="5">
    <location>
        <begin position="88"/>
        <end position="106"/>
    </location>
</feature>
<keyword evidence="2 5" id="KW-0812">Transmembrane</keyword>
<accession>A0A402BBQ5</accession>
<gene>
    <name evidence="6" type="ORF">KDA_43450</name>
</gene>
<keyword evidence="4 5" id="KW-0472">Membrane</keyword>
<dbReference type="Pfam" id="PF13564">
    <property type="entry name" value="DoxX_2"/>
    <property type="match status" value="1"/>
</dbReference>
<dbReference type="EMBL" id="BIFT01000001">
    <property type="protein sequence ID" value="GCE28861.1"/>
    <property type="molecule type" value="Genomic_DNA"/>
</dbReference>
<evidence type="ECO:0000256" key="1">
    <source>
        <dbReference type="ARBA" id="ARBA00004141"/>
    </source>
</evidence>
<evidence type="ECO:0000256" key="5">
    <source>
        <dbReference type="SAM" id="Phobius"/>
    </source>
</evidence>
<evidence type="ECO:0000256" key="3">
    <source>
        <dbReference type="ARBA" id="ARBA00022989"/>
    </source>
</evidence>
<protein>
    <recommendedName>
        <fullName evidence="8">DoxX family protein</fullName>
    </recommendedName>
</protein>
<dbReference type="Proteomes" id="UP000287171">
    <property type="component" value="Unassembled WGS sequence"/>
</dbReference>
<comment type="caution">
    <text evidence="6">The sequence shown here is derived from an EMBL/GenBank/DDBJ whole genome shotgun (WGS) entry which is preliminary data.</text>
</comment>
<dbReference type="AlphaFoldDB" id="A0A402BBQ5"/>
<feature type="transmembrane region" description="Helical" evidence="5">
    <location>
        <begin position="112"/>
        <end position="134"/>
    </location>
</feature>